<reference evidence="1 2" key="1">
    <citation type="submission" date="2021-06" db="EMBL/GenBank/DDBJ databases">
        <title>Caerostris darwini draft genome.</title>
        <authorList>
            <person name="Kono N."/>
            <person name="Arakawa K."/>
        </authorList>
    </citation>
    <scope>NUCLEOTIDE SEQUENCE [LARGE SCALE GENOMIC DNA]</scope>
</reference>
<dbReference type="Proteomes" id="UP001054837">
    <property type="component" value="Unassembled WGS sequence"/>
</dbReference>
<keyword evidence="2" id="KW-1185">Reference proteome</keyword>
<dbReference type="EMBL" id="BPLQ01012162">
    <property type="protein sequence ID" value="GIY63174.1"/>
    <property type="molecule type" value="Genomic_DNA"/>
</dbReference>
<sequence length="151" mass="17181">MSALNTVIPLRLSTLTRHAVLPLTGLGVSFINSLRSTQSSRMALRNTPEVPTMNYSVDIHHSLYCSTSTFVFEWEAVPAQNTFLFYEARRPTSEWSGASFISSIRARRMALRNTPKVPAVKYSVDIRHSLYHCTTAPHTFVFLTHVLRFNY</sequence>
<comment type="caution">
    <text evidence="1">The sequence shown here is derived from an EMBL/GenBank/DDBJ whole genome shotgun (WGS) entry which is preliminary data.</text>
</comment>
<name>A0AAV4UZK9_9ARAC</name>
<proteinExistence type="predicted"/>
<evidence type="ECO:0000313" key="1">
    <source>
        <dbReference type="EMBL" id="GIY63174.1"/>
    </source>
</evidence>
<organism evidence="1 2">
    <name type="scientific">Caerostris darwini</name>
    <dbReference type="NCBI Taxonomy" id="1538125"/>
    <lineage>
        <taxon>Eukaryota</taxon>
        <taxon>Metazoa</taxon>
        <taxon>Ecdysozoa</taxon>
        <taxon>Arthropoda</taxon>
        <taxon>Chelicerata</taxon>
        <taxon>Arachnida</taxon>
        <taxon>Araneae</taxon>
        <taxon>Araneomorphae</taxon>
        <taxon>Entelegynae</taxon>
        <taxon>Araneoidea</taxon>
        <taxon>Araneidae</taxon>
        <taxon>Caerostris</taxon>
    </lineage>
</organism>
<accession>A0AAV4UZK9</accession>
<evidence type="ECO:0000313" key="2">
    <source>
        <dbReference type="Proteomes" id="UP001054837"/>
    </source>
</evidence>
<gene>
    <name evidence="1" type="ORF">CDAR_492711</name>
</gene>
<dbReference type="AlphaFoldDB" id="A0AAV4UZK9"/>
<protein>
    <submittedName>
        <fullName evidence="1">Uncharacterized protein</fullName>
    </submittedName>
</protein>